<dbReference type="InterPro" id="IPR040256">
    <property type="entry name" value="At4g02000-like"/>
</dbReference>
<dbReference type="Proteomes" id="UP000826271">
    <property type="component" value="Unassembled WGS sequence"/>
</dbReference>
<gene>
    <name evidence="3" type="ORF">BUALT_Bualt01G0208600</name>
</gene>
<dbReference type="PANTHER" id="PTHR31286:SF153">
    <property type="entry name" value="DUF4283 DOMAIN PROTEIN"/>
    <property type="match status" value="1"/>
</dbReference>
<feature type="domain" description="DUF4283" evidence="1">
    <location>
        <begin position="39"/>
        <end position="112"/>
    </location>
</feature>
<reference evidence="3" key="1">
    <citation type="submission" date="2019-10" db="EMBL/GenBank/DDBJ databases">
        <authorList>
            <person name="Zhang R."/>
            <person name="Pan Y."/>
            <person name="Wang J."/>
            <person name="Ma R."/>
            <person name="Yu S."/>
        </authorList>
    </citation>
    <scope>NUCLEOTIDE SEQUENCE</scope>
    <source>
        <strain evidence="3">LA-IB0</strain>
        <tissue evidence="3">Leaf</tissue>
    </source>
</reference>
<dbReference type="InterPro" id="IPR025558">
    <property type="entry name" value="DUF4283"/>
</dbReference>
<feature type="domain" description="Zinc knuckle CX2CX4HX4C" evidence="2">
    <location>
        <begin position="175"/>
        <end position="222"/>
    </location>
</feature>
<evidence type="ECO:0000313" key="3">
    <source>
        <dbReference type="EMBL" id="KAG8391642.1"/>
    </source>
</evidence>
<keyword evidence="4" id="KW-1185">Reference proteome</keyword>
<dbReference type="PANTHER" id="PTHR31286">
    <property type="entry name" value="GLYCINE-RICH CELL WALL STRUCTURAL PROTEIN 1.8-LIKE"/>
    <property type="match status" value="1"/>
</dbReference>
<proteinExistence type="predicted"/>
<organism evidence="3 4">
    <name type="scientific">Buddleja alternifolia</name>
    <dbReference type="NCBI Taxonomy" id="168488"/>
    <lineage>
        <taxon>Eukaryota</taxon>
        <taxon>Viridiplantae</taxon>
        <taxon>Streptophyta</taxon>
        <taxon>Embryophyta</taxon>
        <taxon>Tracheophyta</taxon>
        <taxon>Spermatophyta</taxon>
        <taxon>Magnoliopsida</taxon>
        <taxon>eudicotyledons</taxon>
        <taxon>Gunneridae</taxon>
        <taxon>Pentapetalae</taxon>
        <taxon>asterids</taxon>
        <taxon>lamiids</taxon>
        <taxon>Lamiales</taxon>
        <taxon>Scrophulariaceae</taxon>
        <taxon>Buddlejeae</taxon>
        <taxon>Buddleja</taxon>
    </lineage>
</organism>
<comment type="caution">
    <text evidence="3">The sequence shown here is derived from an EMBL/GenBank/DDBJ whole genome shotgun (WGS) entry which is preliminary data.</text>
</comment>
<accession>A0AAV6YGK2</accession>
<protein>
    <recommendedName>
        <fullName evidence="5">DUF4283 domain-containing protein</fullName>
    </recommendedName>
</protein>
<evidence type="ECO:0008006" key="5">
    <source>
        <dbReference type="Google" id="ProtNLM"/>
    </source>
</evidence>
<sequence>METEISQMEMPLSLSAREEIESEIPQQIWQQGSKMKGHLLMGRVATKRRVNYKAMVGTLTAAFNSVKKVEFRKLEEDRFVVVFDHARDQDRVREQCPWNFDNQLVVMSKMHELDNPMEVSLDWVEFHIQILDLPINLFNRDMAKFLGNKLGIFIEVDLPKERRTWGAILQIRVCINITKPLQRVIKLRSPSGDLFSVWVTYERLPLFCFLCGIIGHSEGFCELRYKEIFEEPETLPFGMFLRAPTIRRSIDRVEGCRVHQEGDRWKEIGKRC</sequence>
<name>A0AAV6YGK2_9LAMI</name>
<evidence type="ECO:0000259" key="1">
    <source>
        <dbReference type="Pfam" id="PF14111"/>
    </source>
</evidence>
<dbReference type="AlphaFoldDB" id="A0AAV6YGK2"/>
<dbReference type="InterPro" id="IPR025836">
    <property type="entry name" value="Zn_knuckle_CX2CX4HX4C"/>
</dbReference>
<evidence type="ECO:0000259" key="2">
    <source>
        <dbReference type="Pfam" id="PF14392"/>
    </source>
</evidence>
<dbReference type="Pfam" id="PF14392">
    <property type="entry name" value="zf-CCHC_4"/>
    <property type="match status" value="1"/>
</dbReference>
<dbReference type="Pfam" id="PF14111">
    <property type="entry name" value="DUF4283"/>
    <property type="match status" value="1"/>
</dbReference>
<dbReference type="EMBL" id="WHWC01000001">
    <property type="protein sequence ID" value="KAG8391642.1"/>
    <property type="molecule type" value="Genomic_DNA"/>
</dbReference>
<evidence type="ECO:0000313" key="4">
    <source>
        <dbReference type="Proteomes" id="UP000826271"/>
    </source>
</evidence>